<keyword evidence="3" id="KW-0633">Potassium transport</keyword>
<dbReference type="GO" id="GO:0098662">
    <property type="term" value="P:inorganic cation transmembrane transport"/>
    <property type="evidence" value="ECO:0007669"/>
    <property type="project" value="TreeGrafter"/>
</dbReference>
<sequence>MTMSAAVVNDVPVFVTDTIGIHPMFGAFVVGVLVPKEGPYAGALVEKVEDLVSGLFLPCTLF</sequence>
<dbReference type="Proteomes" id="UP000594638">
    <property type="component" value="Unassembled WGS sequence"/>
</dbReference>
<dbReference type="EMBL" id="CACTIH010007372">
    <property type="protein sequence ID" value="CAA3011613.1"/>
    <property type="molecule type" value="Genomic_DNA"/>
</dbReference>
<evidence type="ECO:0000256" key="3">
    <source>
        <dbReference type="ARBA" id="ARBA00022538"/>
    </source>
</evidence>
<dbReference type="PANTHER" id="PTHR32468:SF34">
    <property type="entry name" value="CATION_H(+) ANTIPORTER 18"/>
    <property type="match status" value="1"/>
</dbReference>
<dbReference type="AlphaFoldDB" id="A0A8S0U470"/>
<dbReference type="GO" id="GO:0006885">
    <property type="term" value="P:regulation of pH"/>
    <property type="evidence" value="ECO:0007669"/>
    <property type="project" value="TreeGrafter"/>
</dbReference>
<dbReference type="Gene3D" id="1.20.1530.20">
    <property type="match status" value="1"/>
</dbReference>
<evidence type="ECO:0000256" key="4">
    <source>
        <dbReference type="ARBA" id="ARBA00022958"/>
    </source>
</evidence>
<comment type="subcellular location">
    <subcellularLocation>
        <location evidence="1">Membrane</location>
        <topology evidence="1">Multi-pass membrane protein</topology>
    </subcellularLocation>
</comment>
<dbReference type="GO" id="GO:0012505">
    <property type="term" value="C:endomembrane system"/>
    <property type="evidence" value="ECO:0007669"/>
    <property type="project" value="TreeGrafter"/>
</dbReference>
<dbReference type="InterPro" id="IPR038770">
    <property type="entry name" value="Na+/solute_symporter_sf"/>
</dbReference>
<accession>A0A8S0U470</accession>
<dbReference type="PANTHER" id="PTHR32468">
    <property type="entry name" value="CATION/H + ANTIPORTER"/>
    <property type="match status" value="1"/>
</dbReference>
<keyword evidence="5" id="KW-0406">Ion transport</keyword>
<organism evidence="6 7">
    <name type="scientific">Olea europaea subsp. europaea</name>
    <dbReference type="NCBI Taxonomy" id="158383"/>
    <lineage>
        <taxon>Eukaryota</taxon>
        <taxon>Viridiplantae</taxon>
        <taxon>Streptophyta</taxon>
        <taxon>Embryophyta</taxon>
        <taxon>Tracheophyta</taxon>
        <taxon>Spermatophyta</taxon>
        <taxon>Magnoliopsida</taxon>
        <taxon>eudicotyledons</taxon>
        <taxon>Gunneridae</taxon>
        <taxon>Pentapetalae</taxon>
        <taxon>asterids</taxon>
        <taxon>lamiids</taxon>
        <taxon>Lamiales</taxon>
        <taxon>Oleaceae</taxon>
        <taxon>Oleeae</taxon>
        <taxon>Olea</taxon>
    </lineage>
</organism>
<name>A0A8S0U470_OLEEU</name>
<dbReference type="GO" id="GO:0006813">
    <property type="term" value="P:potassium ion transport"/>
    <property type="evidence" value="ECO:0007669"/>
    <property type="project" value="UniProtKB-KW"/>
</dbReference>
<gene>
    <name evidence="6" type="ORF">OLEA9_A010718</name>
</gene>
<evidence type="ECO:0000256" key="5">
    <source>
        <dbReference type="ARBA" id="ARBA00023065"/>
    </source>
</evidence>
<dbReference type="OrthoDB" id="785371at2759"/>
<dbReference type="GO" id="GO:0016020">
    <property type="term" value="C:membrane"/>
    <property type="evidence" value="ECO:0007669"/>
    <property type="project" value="UniProtKB-SubCell"/>
</dbReference>
<evidence type="ECO:0000256" key="2">
    <source>
        <dbReference type="ARBA" id="ARBA00022448"/>
    </source>
</evidence>
<comment type="caution">
    <text evidence="6">The sequence shown here is derived from an EMBL/GenBank/DDBJ whole genome shotgun (WGS) entry which is preliminary data.</text>
</comment>
<keyword evidence="4" id="KW-0630">Potassium</keyword>
<protein>
    <submittedName>
        <fullName evidence="6">Cation H(+) antiporter 18-like</fullName>
    </submittedName>
</protein>
<dbReference type="InterPro" id="IPR050794">
    <property type="entry name" value="CPA2_transporter"/>
</dbReference>
<evidence type="ECO:0000313" key="7">
    <source>
        <dbReference type="Proteomes" id="UP000594638"/>
    </source>
</evidence>
<reference evidence="6 7" key="1">
    <citation type="submission" date="2019-12" db="EMBL/GenBank/DDBJ databases">
        <authorList>
            <person name="Alioto T."/>
            <person name="Alioto T."/>
            <person name="Gomez Garrido J."/>
        </authorList>
    </citation>
    <scope>NUCLEOTIDE SEQUENCE [LARGE SCALE GENOMIC DNA]</scope>
</reference>
<dbReference type="Gramene" id="OE9A010718T1">
    <property type="protein sequence ID" value="OE9A010718C1"/>
    <property type="gene ID" value="OE9A010718"/>
</dbReference>
<keyword evidence="7" id="KW-1185">Reference proteome</keyword>
<evidence type="ECO:0000256" key="1">
    <source>
        <dbReference type="ARBA" id="ARBA00004141"/>
    </source>
</evidence>
<evidence type="ECO:0000313" key="6">
    <source>
        <dbReference type="EMBL" id="CAA3011613.1"/>
    </source>
</evidence>
<keyword evidence="2" id="KW-0813">Transport</keyword>
<proteinExistence type="predicted"/>